<dbReference type="Proteomes" id="UP000789759">
    <property type="component" value="Unassembled WGS sequence"/>
</dbReference>
<comment type="caution">
    <text evidence="2">The sequence shown here is derived from an EMBL/GenBank/DDBJ whole genome shotgun (WGS) entry which is preliminary data.</text>
</comment>
<protein>
    <submittedName>
        <fullName evidence="2">2345_t:CDS:1</fullName>
    </submittedName>
</protein>
<dbReference type="OrthoDB" id="10530410at2759"/>
<accession>A0A9N8ZKM1</accession>
<evidence type="ECO:0000256" key="1">
    <source>
        <dbReference type="SAM" id="Coils"/>
    </source>
</evidence>
<evidence type="ECO:0000313" key="3">
    <source>
        <dbReference type="Proteomes" id="UP000789759"/>
    </source>
</evidence>
<sequence length="87" mass="10520">MVMTKAALHKKNYQLDKILKQPLKIEEIDLTNDEVTINKENTKETQMLRMEKLEYEERLLQLEERKEKSRELCISNLIKEREHGLKH</sequence>
<reference evidence="2" key="1">
    <citation type="submission" date="2021-06" db="EMBL/GenBank/DDBJ databases">
        <authorList>
            <person name="Kallberg Y."/>
            <person name="Tangrot J."/>
            <person name="Rosling A."/>
        </authorList>
    </citation>
    <scope>NUCLEOTIDE SEQUENCE</scope>
    <source>
        <strain evidence="2">FL966</strain>
    </source>
</reference>
<keyword evidence="1" id="KW-0175">Coiled coil</keyword>
<name>A0A9N8ZKM1_9GLOM</name>
<dbReference type="AlphaFoldDB" id="A0A9N8ZKM1"/>
<feature type="coiled-coil region" evidence="1">
    <location>
        <begin position="45"/>
        <end position="72"/>
    </location>
</feature>
<keyword evidence="3" id="KW-1185">Reference proteome</keyword>
<gene>
    <name evidence="2" type="ORF">CPELLU_LOCUS2357</name>
</gene>
<evidence type="ECO:0000313" key="2">
    <source>
        <dbReference type="EMBL" id="CAG8499005.1"/>
    </source>
</evidence>
<dbReference type="EMBL" id="CAJVQA010001004">
    <property type="protein sequence ID" value="CAG8499005.1"/>
    <property type="molecule type" value="Genomic_DNA"/>
</dbReference>
<proteinExistence type="predicted"/>
<organism evidence="2 3">
    <name type="scientific">Cetraspora pellucida</name>
    <dbReference type="NCBI Taxonomy" id="1433469"/>
    <lineage>
        <taxon>Eukaryota</taxon>
        <taxon>Fungi</taxon>
        <taxon>Fungi incertae sedis</taxon>
        <taxon>Mucoromycota</taxon>
        <taxon>Glomeromycotina</taxon>
        <taxon>Glomeromycetes</taxon>
        <taxon>Diversisporales</taxon>
        <taxon>Gigasporaceae</taxon>
        <taxon>Cetraspora</taxon>
    </lineage>
</organism>